<keyword evidence="11 16" id="KW-0520">NAD</keyword>
<reference evidence="21" key="1">
    <citation type="submission" date="2022-05" db="EMBL/GenBank/DDBJ databases">
        <authorList>
            <person name="Shi W."/>
            <person name="Mo J."/>
        </authorList>
    </citation>
    <scope>NUCLEOTIDE SEQUENCE</scope>
</reference>
<feature type="domain" description="NADH-Ubiquinone oxidoreductase (complex I) chain 5 N-terminal" evidence="19">
    <location>
        <begin position="61"/>
        <end position="110"/>
    </location>
</feature>
<dbReference type="EMBL" id="ON457155">
    <property type="protein sequence ID" value="WYK36474.1"/>
    <property type="molecule type" value="Genomic_DNA"/>
</dbReference>
<protein>
    <recommendedName>
        <fullName evidence="3 16">NADH-ubiquinone oxidoreductase chain 5</fullName>
        <ecNumber evidence="2 16">7.1.1.2</ecNumber>
    </recommendedName>
</protein>
<keyword evidence="14 16" id="KW-0472">Membrane</keyword>
<feature type="transmembrane region" description="Helical" evidence="16">
    <location>
        <begin position="206"/>
        <end position="228"/>
    </location>
</feature>
<keyword evidence="17" id="KW-0732">Signal</keyword>
<feature type="transmembrane region" description="Helical" evidence="16">
    <location>
        <begin position="107"/>
        <end position="124"/>
    </location>
</feature>
<keyword evidence="7" id="KW-0999">Mitochondrion inner membrane</keyword>
<dbReference type="InterPro" id="IPR001516">
    <property type="entry name" value="Proton_antipo_N"/>
</dbReference>
<feature type="transmembrane region" description="Helical" evidence="16">
    <location>
        <begin position="296"/>
        <end position="314"/>
    </location>
</feature>
<evidence type="ECO:0000256" key="10">
    <source>
        <dbReference type="ARBA" id="ARBA00022989"/>
    </source>
</evidence>
<evidence type="ECO:0000256" key="4">
    <source>
        <dbReference type="ARBA" id="ARBA00022448"/>
    </source>
</evidence>
<keyword evidence="4 16" id="KW-0813">Transport</keyword>
<feature type="transmembrane region" description="Helical" evidence="16">
    <location>
        <begin position="510"/>
        <end position="528"/>
    </location>
</feature>
<keyword evidence="12 16" id="KW-0830">Ubiquinone</keyword>
<accession>A0AAU6QCR8</accession>
<dbReference type="GO" id="GO:0005743">
    <property type="term" value="C:mitochondrial inner membrane"/>
    <property type="evidence" value="ECO:0007669"/>
    <property type="project" value="UniProtKB-SubCell"/>
</dbReference>
<dbReference type="PANTHER" id="PTHR42829:SF2">
    <property type="entry name" value="NADH-UBIQUINONE OXIDOREDUCTASE CHAIN 5"/>
    <property type="match status" value="1"/>
</dbReference>
<feature type="transmembrane region" description="Helical" evidence="16">
    <location>
        <begin position="240"/>
        <end position="262"/>
    </location>
</feature>
<keyword evidence="9" id="KW-0249">Electron transport</keyword>
<name>A0AAU6QCR8_9ECHI</name>
<geneLocation type="mitochondrion" evidence="21"/>
<evidence type="ECO:0000256" key="1">
    <source>
        <dbReference type="ARBA" id="ARBA00004448"/>
    </source>
</evidence>
<evidence type="ECO:0000256" key="6">
    <source>
        <dbReference type="ARBA" id="ARBA00022692"/>
    </source>
</evidence>
<feature type="transmembrane region" description="Helical" evidence="16">
    <location>
        <begin position="164"/>
        <end position="186"/>
    </location>
</feature>
<sequence>MFFSLLILLIFITILLSSLFTTNNNEKIIVSCFGFMSGLALLILGFYFMGGCPSILVKLNWYSSSLQSFHLSFLLDFPFILFLVVALFVSWSILSFSIFYMAGDPNIHSFILTLVLFLFFMLILTSANSLFLLFVGWEGVGVLSFVLIGWWHTRALANSAALQAIIYNRIGDSGIILFMALSILFFNSWELSDLTFLSLYSAFSQWALLGIVLAATGKSAQFLLHPWLPAAMEGPTPVSALLHSSTMVVAGVFLLIRCFPIFSSNSLILSLLVILGSLTAFFAGSVAIFQYDLKKIIAYSTTSQLGLMFVSVGLGFPNLALFHICTHAFFKSLLFLCSGSIIHSSNNEQDIRKLTNLVSLLPFTSCCFLIGSITLCGFPFLAGFYSKDLIMEIAQFNNVNMAGVIFTFISIIFTIIYSIRILFFLTLPSSSIPTIPISEENWNLILPLFRLVLGTVGSGWFLVVFFFDFSSPFLPYIQKSAPLIAFFYFCPLFFFVISELNIQKGFWGPVHLFLSNAWFYQAILHGPLLHVIHNNSLLGVLRTLDQGWLSSLGPTGLSKLVISLALILQRAHTGLISKYLFFLFLFSIIIFLLLLFF</sequence>
<evidence type="ECO:0000313" key="21">
    <source>
        <dbReference type="EMBL" id="WYK36474.1"/>
    </source>
</evidence>
<evidence type="ECO:0000256" key="14">
    <source>
        <dbReference type="ARBA" id="ARBA00023136"/>
    </source>
</evidence>
<keyword evidence="8" id="KW-1278">Translocase</keyword>
<feature type="transmembrane region" description="Helical" evidence="16">
    <location>
        <begin position="79"/>
        <end position="100"/>
    </location>
</feature>
<evidence type="ECO:0000256" key="13">
    <source>
        <dbReference type="ARBA" id="ARBA00023128"/>
    </source>
</evidence>
<dbReference type="Pfam" id="PF00662">
    <property type="entry name" value="Proton_antipo_N"/>
    <property type="match status" value="1"/>
</dbReference>
<evidence type="ECO:0000256" key="8">
    <source>
        <dbReference type="ARBA" id="ARBA00022967"/>
    </source>
</evidence>
<feature type="transmembrane region" description="Helical" evidence="16">
    <location>
        <begin position="548"/>
        <end position="567"/>
    </location>
</feature>
<dbReference type="PRINTS" id="PR01434">
    <property type="entry name" value="NADHDHGNASE5"/>
</dbReference>
<dbReference type="InterPro" id="IPR003945">
    <property type="entry name" value="NU5C-like"/>
</dbReference>
<evidence type="ECO:0000256" key="17">
    <source>
        <dbReference type="SAM" id="SignalP"/>
    </source>
</evidence>
<keyword evidence="5" id="KW-0679">Respiratory chain</keyword>
<evidence type="ECO:0000256" key="16">
    <source>
        <dbReference type="RuleBase" id="RU003404"/>
    </source>
</evidence>
<feature type="transmembrane region" description="Helical" evidence="16">
    <location>
        <begin position="130"/>
        <end position="152"/>
    </location>
</feature>
<dbReference type="GO" id="GO:0015990">
    <property type="term" value="P:electron transport coupled proton transport"/>
    <property type="evidence" value="ECO:0007669"/>
    <property type="project" value="TreeGrafter"/>
</dbReference>
<feature type="transmembrane region" description="Helical" evidence="16">
    <location>
        <begin position="268"/>
        <end position="289"/>
    </location>
</feature>
<feature type="chain" id="PRO_5043436560" description="NADH-ubiquinone oxidoreductase chain 5" evidence="17">
    <location>
        <begin position="18"/>
        <end position="597"/>
    </location>
</feature>
<dbReference type="GO" id="GO:0003954">
    <property type="term" value="F:NADH dehydrogenase activity"/>
    <property type="evidence" value="ECO:0007669"/>
    <property type="project" value="TreeGrafter"/>
</dbReference>
<feature type="transmembrane region" description="Helical" evidence="16">
    <location>
        <begin position="28"/>
        <end position="48"/>
    </location>
</feature>
<evidence type="ECO:0000256" key="9">
    <source>
        <dbReference type="ARBA" id="ARBA00022982"/>
    </source>
</evidence>
<feature type="transmembrane region" description="Helical" evidence="16">
    <location>
        <begin position="481"/>
        <end position="498"/>
    </location>
</feature>
<evidence type="ECO:0000256" key="2">
    <source>
        <dbReference type="ARBA" id="ARBA00012944"/>
    </source>
</evidence>
<comment type="catalytic activity">
    <reaction evidence="15 16">
        <text>a ubiquinone + NADH + 5 H(+)(in) = a ubiquinol + NAD(+) + 4 H(+)(out)</text>
        <dbReference type="Rhea" id="RHEA:29091"/>
        <dbReference type="Rhea" id="RHEA-COMP:9565"/>
        <dbReference type="Rhea" id="RHEA-COMP:9566"/>
        <dbReference type="ChEBI" id="CHEBI:15378"/>
        <dbReference type="ChEBI" id="CHEBI:16389"/>
        <dbReference type="ChEBI" id="CHEBI:17976"/>
        <dbReference type="ChEBI" id="CHEBI:57540"/>
        <dbReference type="ChEBI" id="CHEBI:57945"/>
        <dbReference type="EC" id="7.1.1.2"/>
    </reaction>
</comment>
<dbReference type="InterPro" id="IPR010934">
    <property type="entry name" value="NADH_DH_su5_C"/>
</dbReference>
<dbReference type="Pfam" id="PF00361">
    <property type="entry name" value="Proton_antipo_M"/>
    <property type="match status" value="1"/>
</dbReference>
<keyword evidence="10 16" id="KW-1133">Transmembrane helix</keyword>
<evidence type="ECO:0000256" key="5">
    <source>
        <dbReference type="ARBA" id="ARBA00022660"/>
    </source>
</evidence>
<evidence type="ECO:0000259" key="18">
    <source>
        <dbReference type="Pfam" id="PF00361"/>
    </source>
</evidence>
<feature type="domain" description="NADH:quinone oxidoreductase/Mrp antiporter transmembrane" evidence="18">
    <location>
        <begin position="127"/>
        <end position="410"/>
    </location>
</feature>
<feature type="domain" description="NADH dehydrogenase subunit 5 C-terminal" evidence="20">
    <location>
        <begin position="417"/>
        <end position="593"/>
    </location>
</feature>
<evidence type="ECO:0000256" key="7">
    <source>
        <dbReference type="ARBA" id="ARBA00022792"/>
    </source>
</evidence>
<feature type="transmembrane region" description="Helical" evidence="16">
    <location>
        <begin position="401"/>
        <end position="427"/>
    </location>
</feature>
<evidence type="ECO:0000259" key="20">
    <source>
        <dbReference type="Pfam" id="PF06455"/>
    </source>
</evidence>
<keyword evidence="6 16" id="KW-0812">Transmembrane</keyword>
<evidence type="ECO:0000256" key="15">
    <source>
        <dbReference type="ARBA" id="ARBA00049551"/>
    </source>
</evidence>
<gene>
    <name evidence="21" type="primary">nad5</name>
</gene>
<dbReference type="Pfam" id="PF06455">
    <property type="entry name" value="NADH5_C"/>
    <property type="match status" value="1"/>
</dbReference>
<evidence type="ECO:0000256" key="3">
    <source>
        <dbReference type="ARBA" id="ARBA00021096"/>
    </source>
</evidence>
<dbReference type="PANTHER" id="PTHR42829">
    <property type="entry name" value="NADH-UBIQUINONE OXIDOREDUCTASE CHAIN 5"/>
    <property type="match status" value="1"/>
</dbReference>
<dbReference type="InterPro" id="IPR001750">
    <property type="entry name" value="ND/Mrp_TM"/>
</dbReference>
<feature type="transmembrane region" description="Helical" evidence="16">
    <location>
        <begin position="354"/>
        <end position="381"/>
    </location>
</feature>
<feature type="transmembrane region" description="Helical" evidence="16">
    <location>
        <begin position="448"/>
        <end position="469"/>
    </location>
</feature>
<dbReference type="AlphaFoldDB" id="A0AAU6QCR8"/>
<keyword evidence="13 16" id="KW-0496">Mitochondrion</keyword>
<proteinExistence type="inferred from homology"/>
<evidence type="ECO:0000256" key="12">
    <source>
        <dbReference type="ARBA" id="ARBA00023075"/>
    </source>
</evidence>
<feature type="signal peptide" evidence="17">
    <location>
        <begin position="1"/>
        <end position="17"/>
    </location>
</feature>
<evidence type="ECO:0000259" key="19">
    <source>
        <dbReference type="Pfam" id="PF00662"/>
    </source>
</evidence>
<organism evidence="21">
    <name type="scientific">Aspidophiura sp</name>
    <dbReference type="NCBI Taxonomy" id="3135528"/>
    <lineage>
        <taxon>Eukaryota</taxon>
        <taxon>Metazoa</taxon>
        <taxon>Echinodermata</taxon>
        <taxon>Eleutherozoa</taxon>
        <taxon>Asterozoa</taxon>
        <taxon>Ophiuroidea</taxon>
        <taxon>Myophiuroidea</taxon>
        <taxon>Metophiurida</taxon>
        <taxon>Ophintegrida</taxon>
        <taxon>Amphilepidida</taxon>
        <taxon>Ophiurina</taxon>
        <taxon>Ophiolepidina</taxon>
        <taxon>Ophiolepididae</taxon>
        <taxon>Aspidophiura</taxon>
    </lineage>
</organism>
<dbReference type="GO" id="GO:0008137">
    <property type="term" value="F:NADH dehydrogenase (ubiquinone) activity"/>
    <property type="evidence" value="ECO:0007669"/>
    <property type="project" value="UniProtKB-EC"/>
</dbReference>
<feature type="transmembrane region" description="Helical" evidence="16">
    <location>
        <begin position="320"/>
        <end position="342"/>
    </location>
</feature>
<dbReference type="EC" id="7.1.1.2" evidence="2 16"/>
<comment type="similarity">
    <text evidence="16">Belongs to the complex I subunit 5 family.</text>
</comment>
<evidence type="ECO:0000256" key="11">
    <source>
        <dbReference type="ARBA" id="ARBA00023027"/>
    </source>
</evidence>
<comment type="function">
    <text evidence="16">Core subunit of the mitochondrial membrane respiratory chain NADH dehydrogenase (Complex I) which catalyzes electron transfer from NADH through the respiratory chain, using ubiquinone as an electron acceptor. Essential for the catalytic activity and assembly of complex I.</text>
</comment>
<comment type="subcellular location">
    <subcellularLocation>
        <location evidence="1">Mitochondrion inner membrane</location>
        <topology evidence="1">Multi-pass membrane protein</topology>
    </subcellularLocation>
</comment>
<feature type="transmembrane region" description="Helical" evidence="16">
    <location>
        <begin position="579"/>
        <end position="596"/>
    </location>
</feature>
<dbReference type="GO" id="GO:0042773">
    <property type="term" value="P:ATP synthesis coupled electron transport"/>
    <property type="evidence" value="ECO:0007669"/>
    <property type="project" value="InterPro"/>
</dbReference>